<comment type="caution">
    <text evidence="1">The sequence shown here is derived from an EMBL/GenBank/DDBJ whole genome shotgun (WGS) entry which is preliminary data.</text>
</comment>
<gene>
    <name evidence="1" type="ORF">PIB30_091886</name>
</gene>
<accession>A0ABU6WT46</accession>
<dbReference type="Proteomes" id="UP001341840">
    <property type="component" value="Unassembled WGS sequence"/>
</dbReference>
<dbReference type="EMBL" id="JASCZI010183104">
    <property type="protein sequence ID" value="MED6189052.1"/>
    <property type="molecule type" value="Genomic_DNA"/>
</dbReference>
<evidence type="ECO:0000313" key="1">
    <source>
        <dbReference type="EMBL" id="MED6189052.1"/>
    </source>
</evidence>
<organism evidence="1 2">
    <name type="scientific">Stylosanthes scabra</name>
    <dbReference type="NCBI Taxonomy" id="79078"/>
    <lineage>
        <taxon>Eukaryota</taxon>
        <taxon>Viridiplantae</taxon>
        <taxon>Streptophyta</taxon>
        <taxon>Embryophyta</taxon>
        <taxon>Tracheophyta</taxon>
        <taxon>Spermatophyta</taxon>
        <taxon>Magnoliopsida</taxon>
        <taxon>eudicotyledons</taxon>
        <taxon>Gunneridae</taxon>
        <taxon>Pentapetalae</taxon>
        <taxon>rosids</taxon>
        <taxon>fabids</taxon>
        <taxon>Fabales</taxon>
        <taxon>Fabaceae</taxon>
        <taxon>Papilionoideae</taxon>
        <taxon>50 kb inversion clade</taxon>
        <taxon>dalbergioids sensu lato</taxon>
        <taxon>Dalbergieae</taxon>
        <taxon>Pterocarpus clade</taxon>
        <taxon>Stylosanthes</taxon>
    </lineage>
</organism>
<reference evidence="1 2" key="1">
    <citation type="journal article" date="2023" name="Plants (Basel)">
        <title>Bridging the Gap: Combining Genomics and Transcriptomics Approaches to Understand Stylosanthes scabra, an Orphan Legume from the Brazilian Caatinga.</title>
        <authorList>
            <person name="Ferreira-Neto J.R.C."/>
            <person name="da Silva M.D."/>
            <person name="Binneck E."/>
            <person name="de Melo N.F."/>
            <person name="da Silva R.H."/>
            <person name="de Melo A.L.T.M."/>
            <person name="Pandolfi V."/>
            <person name="Bustamante F.O."/>
            <person name="Brasileiro-Vidal A.C."/>
            <person name="Benko-Iseppon A.M."/>
        </authorList>
    </citation>
    <scope>NUCLEOTIDE SEQUENCE [LARGE SCALE GENOMIC DNA]</scope>
    <source>
        <tissue evidence="1">Leaves</tissue>
    </source>
</reference>
<sequence length="105" mass="11795">MMIGRISGRSEPIPESWTALGGSLMVHFRRRRTCNTGECNVQPFALDAGRKKRQKLTSSWSVNLPVHSGSAILYPSEPLQPKARSRNGFGSRWFFLGRPSKPPLR</sequence>
<feature type="non-terminal residue" evidence="1">
    <location>
        <position position="105"/>
    </location>
</feature>
<keyword evidence="2" id="KW-1185">Reference proteome</keyword>
<evidence type="ECO:0000313" key="2">
    <source>
        <dbReference type="Proteomes" id="UP001341840"/>
    </source>
</evidence>
<name>A0ABU6WT46_9FABA</name>
<proteinExistence type="predicted"/>
<protein>
    <submittedName>
        <fullName evidence="1">Uncharacterized protein</fullName>
    </submittedName>
</protein>